<evidence type="ECO:0000256" key="3">
    <source>
        <dbReference type="ARBA" id="ARBA00061607"/>
    </source>
</evidence>
<keyword evidence="1" id="KW-0547">Nucleotide-binding</keyword>
<dbReference type="EMBL" id="SJPL01000001">
    <property type="protein sequence ID" value="TWT68931.1"/>
    <property type="molecule type" value="Genomic_DNA"/>
</dbReference>
<evidence type="ECO:0000259" key="5">
    <source>
        <dbReference type="Pfam" id="PF17863"/>
    </source>
</evidence>
<evidence type="ECO:0000259" key="4">
    <source>
        <dbReference type="Pfam" id="PF07726"/>
    </source>
</evidence>
<evidence type="ECO:0000256" key="2">
    <source>
        <dbReference type="ARBA" id="ARBA00022840"/>
    </source>
</evidence>
<accession>A0A5C5Y2N7</accession>
<proteinExistence type="inferred from homology"/>
<dbReference type="GO" id="GO:0016887">
    <property type="term" value="F:ATP hydrolysis activity"/>
    <property type="evidence" value="ECO:0007669"/>
    <property type="project" value="InterPro"/>
</dbReference>
<feature type="domain" description="ChlI/MoxR AAA lid" evidence="5">
    <location>
        <begin position="267"/>
        <end position="330"/>
    </location>
</feature>
<comment type="similarity">
    <text evidence="3">Belongs to the MoxR family.</text>
</comment>
<dbReference type="Proteomes" id="UP000317238">
    <property type="component" value="Unassembled WGS sequence"/>
</dbReference>
<dbReference type="Pfam" id="PF17863">
    <property type="entry name" value="AAA_lid_2"/>
    <property type="match status" value="1"/>
</dbReference>
<keyword evidence="7" id="KW-1185">Reference proteome</keyword>
<evidence type="ECO:0000313" key="6">
    <source>
        <dbReference type="EMBL" id="TWT68931.1"/>
    </source>
</evidence>
<name>A0A5C5Y2N7_9PLAN</name>
<dbReference type="InterPro" id="IPR050764">
    <property type="entry name" value="CbbQ/NirQ/NorQ/GpvN"/>
</dbReference>
<dbReference type="GO" id="GO:0005524">
    <property type="term" value="F:ATP binding"/>
    <property type="evidence" value="ECO:0007669"/>
    <property type="project" value="UniProtKB-KW"/>
</dbReference>
<dbReference type="Gene3D" id="3.40.50.300">
    <property type="entry name" value="P-loop containing nucleotide triphosphate hydrolases"/>
    <property type="match status" value="1"/>
</dbReference>
<reference evidence="6 7" key="1">
    <citation type="submission" date="2019-02" db="EMBL/GenBank/DDBJ databases">
        <title>Deep-cultivation of Planctomycetes and their phenomic and genomic characterization uncovers novel biology.</title>
        <authorList>
            <person name="Wiegand S."/>
            <person name="Jogler M."/>
            <person name="Boedeker C."/>
            <person name="Pinto D."/>
            <person name="Vollmers J."/>
            <person name="Rivas-Marin E."/>
            <person name="Kohn T."/>
            <person name="Peeters S.H."/>
            <person name="Heuer A."/>
            <person name="Rast P."/>
            <person name="Oberbeckmann S."/>
            <person name="Bunk B."/>
            <person name="Jeske O."/>
            <person name="Meyerdierks A."/>
            <person name="Storesund J.E."/>
            <person name="Kallscheuer N."/>
            <person name="Luecker S."/>
            <person name="Lage O.M."/>
            <person name="Pohl T."/>
            <person name="Merkel B.J."/>
            <person name="Hornburger P."/>
            <person name="Mueller R.-W."/>
            <person name="Bruemmer F."/>
            <person name="Labrenz M."/>
            <person name="Spormann A.M."/>
            <person name="Op Den Camp H."/>
            <person name="Overmann J."/>
            <person name="Amann R."/>
            <person name="Jetten M.S.M."/>
            <person name="Mascher T."/>
            <person name="Medema M.H."/>
            <person name="Devos D.P."/>
            <person name="Kaster A.-K."/>
            <person name="Ovreas L."/>
            <person name="Rohde M."/>
            <person name="Galperin M.Y."/>
            <person name="Jogler C."/>
        </authorList>
    </citation>
    <scope>NUCLEOTIDE SEQUENCE [LARGE SCALE GENOMIC DNA]</scope>
    <source>
        <strain evidence="6 7">Pan14r</strain>
    </source>
</reference>
<dbReference type="InterPro" id="IPR027417">
    <property type="entry name" value="P-loop_NTPase"/>
</dbReference>
<evidence type="ECO:0000313" key="7">
    <source>
        <dbReference type="Proteomes" id="UP000317238"/>
    </source>
</evidence>
<dbReference type="PIRSF" id="PIRSF002849">
    <property type="entry name" value="AAA_ATPase_chaperone_MoxR_prd"/>
    <property type="match status" value="1"/>
</dbReference>
<gene>
    <name evidence="6" type="ORF">Pan14r_12150</name>
</gene>
<sequence>MLFKRLSFWPYGLQLKECGLMTPRQAFADIFDAMNAAVIGQEEVVRRILIAILADGHVLMEGFPGTAKTRSVKTLSKLVDSEFGRIQFTPDLLPSDVTGAEIYREQTGEFVFQNGPIFGNLILADEINRAPAKVQAALLEAMEERQVTVASQTHPLPGLFMVLATQNPIEQEGTYPLPEAQMDRFLLYVRVDYPQSEDETAILRLVRGEKSGDGKAPPPPISQDVVFAARKEVNAVTVAEPAEKYIVDLVMATRQPDRFEGDLPRWIRLGSSPRGTIALDAAARAHAWLAGQDFVSPDDVRAVAPACLAHRVHLTYEAEAAGVTRPQVIEALLKQVVAV</sequence>
<evidence type="ECO:0000256" key="1">
    <source>
        <dbReference type="ARBA" id="ARBA00022741"/>
    </source>
</evidence>
<dbReference type="FunFam" id="3.40.50.300:FF:000640">
    <property type="entry name" value="MoxR family ATPase"/>
    <property type="match status" value="1"/>
</dbReference>
<protein>
    <submittedName>
        <fullName evidence="6">ATPase family associated with various cellular activities (AAA)</fullName>
    </submittedName>
</protein>
<dbReference type="InterPro" id="IPR041628">
    <property type="entry name" value="ChlI/MoxR_AAA_lid"/>
</dbReference>
<dbReference type="PANTHER" id="PTHR42759:SF1">
    <property type="entry name" value="MAGNESIUM-CHELATASE SUBUNIT CHLD"/>
    <property type="match status" value="1"/>
</dbReference>
<dbReference type="PANTHER" id="PTHR42759">
    <property type="entry name" value="MOXR FAMILY PROTEIN"/>
    <property type="match status" value="1"/>
</dbReference>
<feature type="domain" description="ATPase AAA-3" evidence="4">
    <location>
        <begin position="57"/>
        <end position="187"/>
    </location>
</feature>
<dbReference type="Gene3D" id="1.10.8.80">
    <property type="entry name" value="Magnesium chelatase subunit I, C-Terminal domain"/>
    <property type="match status" value="1"/>
</dbReference>
<dbReference type="InterPro" id="IPR011703">
    <property type="entry name" value="ATPase_AAA-3"/>
</dbReference>
<keyword evidence="2" id="KW-0067">ATP-binding</keyword>
<dbReference type="AlphaFoldDB" id="A0A5C5Y2N7"/>
<organism evidence="6 7">
    <name type="scientific">Crateriforma conspicua</name>
    <dbReference type="NCBI Taxonomy" id="2527996"/>
    <lineage>
        <taxon>Bacteria</taxon>
        <taxon>Pseudomonadati</taxon>
        <taxon>Planctomycetota</taxon>
        <taxon>Planctomycetia</taxon>
        <taxon>Planctomycetales</taxon>
        <taxon>Planctomycetaceae</taxon>
        <taxon>Crateriforma</taxon>
    </lineage>
</organism>
<dbReference type="Pfam" id="PF07726">
    <property type="entry name" value="AAA_3"/>
    <property type="match status" value="1"/>
</dbReference>
<dbReference type="SUPFAM" id="SSF52540">
    <property type="entry name" value="P-loop containing nucleoside triphosphate hydrolases"/>
    <property type="match status" value="1"/>
</dbReference>
<comment type="caution">
    <text evidence="6">The sequence shown here is derived from an EMBL/GenBank/DDBJ whole genome shotgun (WGS) entry which is preliminary data.</text>
</comment>